<dbReference type="SUPFAM" id="SSF141000">
    <property type="entry name" value="Glu-tRNAGln amidotransferase C subunit"/>
    <property type="match status" value="1"/>
</dbReference>
<keyword evidence="3" id="KW-1185">Reference proteome</keyword>
<dbReference type="PANTHER" id="PTHR15004">
    <property type="entry name" value="GLUTAMYL-TRNA(GLN) AMIDOTRANSFERASE SUBUNIT C, MITOCHONDRIAL"/>
    <property type="match status" value="1"/>
</dbReference>
<organism evidence="2 3">
    <name type="scientific">Nitrospina gracilis (strain 3/211)</name>
    <dbReference type="NCBI Taxonomy" id="1266370"/>
    <lineage>
        <taxon>Bacteria</taxon>
        <taxon>Pseudomonadati</taxon>
        <taxon>Nitrospinota/Tectimicrobiota group</taxon>
        <taxon>Nitrospinota</taxon>
        <taxon>Nitrospinia</taxon>
        <taxon>Nitrospinales</taxon>
        <taxon>Nitrospinaceae</taxon>
        <taxon>Nitrospina</taxon>
    </lineage>
</organism>
<keyword evidence="1 2" id="KW-0436">Ligase</keyword>
<dbReference type="NCBIfam" id="TIGR00135">
    <property type="entry name" value="gatC"/>
    <property type="match status" value="1"/>
</dbReference>
<dbReference type="Gene3D" id="1.10.20.60">
    <property type="entry name" value="Glu-tRNAGln amidotransferase C subunit, N-terminal domain"/>
    <property type="match status" value="1"/>
</dbReference>
<comment type="function">
    <text evidence="1">Allows the formation of correctly charged Asn-tRNA(Asn) or Gln-tRNA(Gln) through the transamidation of misacylated Asp-tRNA(Asn) or Glu-tRNA(Gln) in organisms which lack either or both of asparaginyl-tRNA or glutaminyl-tRNA synthetases. The reaction takes place in the presence of glutamine and ATP through an activated phospho-Asp-tRNA(Asn) or phospho-Glu-tRNA(Gln).</text>
</comment>
<dbReference type="Pfam" id="PF02686">
    <property type="entry name" value="GatC"/>
    <property type="match status" value="1"/>
</dbReference>
<dbReference type="GO" id="GO:0050566">
    <property type="term" value="F:asparaginyl-tRNA synthase (glutamine-hydrolyzing) activity"/>
    <property type="evidence" value="ECO:0007669"/>
    <property type="project" value="RHEA"/>
</dbReference>
<protein>
    <recommendedName>
        <fullName evidence="1">Aspartyl/glutamyl-tRNA(Asn/Gln) amidotransferase subunit C</fullName>
        <shortName evidence="1">Asp/Glu-ADT subunit C</shortName>
        <ecNumber evidence="1">6.3.5.-</ecNumber>
    </recommendedName>
</protein>
<comment type="catalytic activity">
    <reaction evidence="1">
        <text>L-glutamyl-tRNA(Gln) + L-glutamine + ATP + H2O = L-glutaminyl-tRNA(Gln) + L-glutamate + ADP + phosphate + H(+)</text>
        <dbReference type="Rhea" id="RHEA:17521"/>
        <dbReference type="Rhea" id="RHEA-COMP:9681"/>
        <dbReference type="Rhea" id="RHEA-COMP:9684"/>
        <dbReference type="ChEBI" id="CHEBI:15377"/>
        <dbReference type="ChEBI" id="CHEBI:15378"/>
        <dbReference type="ChEBI" id="CHEBI:29985"/>
        <dbReference type="ChEBI" id="CHEBI:30616"/>
        <dbReference type="ChEBI" id="CHEBI:43474"/>
        <dbReference type="ChEBI" id="CHEBI:58359"/>
        <dbReference type="ChEBI" id="CHEBI:78520"/>
        <dbReference type="ChEBI" id="CHEBI:78521"/>
        <dbReference type="ChEBI" id="CHEBI:456216"/>
    </reaction>
</comment>
<dbReference type="GO" id="GO:0050567">
    <property type="term" value="F:glutaminyl-tRNA synthase (glutamine-hydrolyzing) activity"/>
    <property type="evidence" value="ECO:0007669"/>
    <property type="project" value="UniProtKB-UniRule"/>
</dbReference>
<dbReference type="InterPro" id="IPR036113">
    <property type="entry name" value="Asp/Glu-ADT_sf_sub_c"/>
</dbReference>
<comment type="caution">
    <text evidence="2">The sequence shown here is derived from an EMBL/GenBank/DDBJ whole genome shotgun (WGS) entry which is preliminary data.</text>
</comment>
<reference evidence="2 3" key="1">
    <citation type="journal article" date="2013" name="Front. Microbiol.">
        <title>The genome of Nitrospina gracilis illuminates the metabolism and evolution of the major marine nitrite oxidizer.</title>
        <authorList>
            <person name="Luecker S."/>
            <person name="Nowka B."/>
            <person name="Rattei T."/>
            <person name="Spieck E."/>
            <person name="and Daims H."/>
        </authorList>
    </citation>
    <scope>NUCLEOTIDE SEQUENCE [LARGE SCALE GENOMIC DNA]</scope>
    <source>
        <strain evidence="2 3">3/211</strain>
    </source>
</reference>
<dbReference type="GO" id="GO:0005524">
    <property type="term" value="F:ATP binding"/>
    <property type="evidence" value="ECO:0007669"/>
    <property type="project" value="UniProtKB-KW"/>
</dbReference>
<comment type="subunit">
    <text evidence="1">Heterotrimer of A, B and C subunits.</text>
</comment>
<keyword evidence="2" id="KW-0808">Transferase</keyword>
<dbReference type="EC" id="6.3.5.-" evidence="1"/>
<dbReference type="InParanoid" id="M1Z8D6"/>
<keyword evidence="1" id="KW-0547">Nucleotide-binding</keyword>
<dbReference type="GO" id="GO:0006450">
    <property type="term" value="P:regulation of translational fidelity"/>
    <property type="evidence" value="ECO:0007669"/>
    <property type="project" value="InterPro"/>
</dbReference>
<evidence type="ECO:0000313" key="2">
    <source>
        <dbReference type="EMBL" id="CCQ89279.1"/>
    </source>
</evidence>
<dbReference type="GO" id="GO:0016740">
    <property type="term" value="F:transferase activity"/>
    <property type="evidence" value="ECO:0007669"/>
    <property type="project" value="UniProtKB-KW"/>
</dbReference>
<dbReference type="RefSeq" id="WP_005005530.1">
    <property type="nucleotide sequence ID" value="NZ_HG422173.1"/>
</dbReference>
<evidence type="ECO:0000313" key="3">
    <source>
        <dbReference type="Proteomes" id="UP000011704"/>
    </source>
</evidence>
<evidence type="ECO:0000256" key="1">
    <source>
        <dbReference type="HAMAP-Rule" id="MF_00122"/>
    </source>
</evidence>
<accession>M1Z8D6</accession>
<dbReference type="HAMAP" id="MF_00122">
    <property type="entry name" value="GatC"/>
    <property type="match status" value="1"/>
</dbReference>
<gene>
    <name evidence="1 2" type="primary">gatC</name>
    <name evidence="2" type="ORF">NITGR_1000007</name>
</gene>
<dbReference type="PANTHER" id="PTHR15004:SF0">
    <property type="entry name" value="GLUTAMYL-TRNA(GLN) AMIDOTRANSFERASE SUBUNIT C, MITOCHONDRIAL"/>
    <property type="match status" value="1"/>
</dbReference>
<dbReference type="OrthoDB" id="9813938at2"/>
<dbReference type="InterPro" id="IPR003837">
    <property type="entry name" value="GatC"/>
</dbReference>
<comment type="similarity">
    <text evidence="1">Belongs to the GatC family.</text>
</comment>
<dbReference type="EMBL" id="CAQJ01000003">
    <property type="protein sequence ID" value="CCQ89279.1"/>
    <property type="molecule type" value="Genomic_DNA"/>
</dbReference>
<name>M1Z8D6_NITG3</name>
<dbReference type="Proteomes" id="UP000011704">
    <property type="component" value="Unassembled WGS sequence"/>
</dbReference>
<dbReference type="GO" id="GO:0070681">
    <property type="term" value="P:glutaminyl-tRNAGln biosynthesis via transamidation"/>
    <property type="evidence" value="ECO:0007669"/>
    <property type="project" value="TreeGrafter"/>
</dbReference>
<dbReference type="HOGENOM" id="CLU_105899_6_1_0"/>
<dbReference type="AlphaFoldDB" id="M1Z8D6"/>
<dbReference type="GO" id="GO:0006412">
    <property type="term" value="P:translation"/>
    <property type="evidence" value="ECO:0007669"/>
    <property type="project" value="UniProtKB-UniRule"/>
</dbReference>
<dbReference type="STRING" id="1266370.NITGR_1000007"/>
<keyword evidence="1" id="KW-0648">Protein biosynthesis</keyword>
<sequence length="95" mass="10892">MSHDNVDIQKIAHLARLELTPEEREKLGPQFQKIVEYIDHLGTLNTENVEPTSHVLPLQNVLREDEVVARFPEADYLRLAPRAAKGHYEVPKIIS</sequence>
<keyword evidence="1" id="KW-0067">ATP-binding</keyword>
<proteinExistence type="inferred from homology"/>
<comment type="catalytic activity">
    <reaction evidence="1">
        <text>L-aspartyl-tRNA(Asn) + L-glutamine + ATP + H2O = L-asparaginyl-tRNA(Asn) + L-glutamate + ADP + phosphate + 2 H(+)</text>
        <dbReference type="Rhea" id="RHEA:14513"/>
        <dbReference type="Rhea" id="RHEA-COMP:9674"/>
        <dbReference type="Rhea" id="RHEA-COMP:9677"/>
        <dbReference type="ChEBI" id="CHEBI:15377"/>
        <dbReference type="ChEBI" id="CHEBI:15378"/>
        <dbReference type="ChEBI" id="CHEBI:29985"/>
        <dbReference type="ChEBI" id="CHEBI:30616"/>
        <dbReference type="ChEBI" id="CHEBI:43474"/>
        <dbReference type="ChEBI" id="CHEBI:58359"/>
        <dbReference type="ChEBI" id="CHEBI:78515"/>
        <dbReference type="ChEBI" id="CHEBI:78516"/>
        <dbReference type="ChEBI" id="CHEBI:456216"/>
    </reaction>
</comment>